<dbReference type="RefSeq" id="WP_089355472.1">
    <property type="nucleotide sequence ID" value="NZ_FZPD01000001.1"/>
</dbReference>
<organism evidence="1 2">
    <name type="scientific">Ekhidna lutea</name>
    <dbReference type="NCBI Taxonomy" id="447679"/>
    <lineage>
        <taxon>Bacteria</taxon>
        <taxon>Pseudomonadati</taxon>
        <taxon>Bacteroidota</taxon>
        <taxon>Cytophagia</taxon>
        <taxon>Cytophagales</taxon>
        <taxon>Reichenbachiellaceae</taxon>
        <taxon>Ekhidna</taxon>
    </lineage>
</organism>
<evidence type="ECO:0000313" key="1">
    <source>
        <dbReference type="EMBL" id="SNS57475.1"/>
    </source>
</evidence>
<evidence type="ECO:0000313" key="2">
    <source>
        <dbReference type="Proteomes" id="UP000198393"/>
    </source>
</evidence>
<name>A0A239FKV3_EKHLU</name>
<protein>
    <recommendedName>
        <fullName evidence="3">Outer membrane protein beta-barrel domain-containing protein</fullName>
    </recommendedName>
</protein>
<accession>A0A239FKV3</accession>
<dbReference type="OrthoDB" id="883248at2"/>
<dbReference type="AlphaFoldDB" id="A0A239FKV3"/>
<dbReference type="EMBL" id="FZPD01000001">
    <property type="protein sequence ID" value="SNS57475.1"/>
    <property type="molecule type" value="Genomic_DNA"/>
</dbReference>
<reference evidence="1 2" key="1">
    <citation type="submission" date="2017-06" db="EMBL/GenBank/DDBJ databases">
        <authorList>
            <person name="Kim H.J."/>
            <person name="Triplett B.A."/>
        </authorList>
    </citation>
    <scope>NUCLEOTIDE SEQUENCE [LARGE SCALE GENOMIC DNA]</scope>
    <source>
        <strain evidence="1 2">DSM 19307</strain>
    </source>
</reference>
<gene>
    <name evidence="1" type="ORF">SAMN05421640_0723</name>
</gene>
<keyword evidence="2" id="KW-1185">Reference proteome</keyword>
<dbReference type="Proteomes" id="UP000198393">
    <property type="component" value="Unassembled WGS sequence"/>
</dbReference>
<evidence type="ECO:0008006" key="3">
    <source>
        <dbReference type="Google" id="ProtNLM"/>
    </source>
</evidence>
<sequence>MKYSLIIFLLLVTGIASSQERVSLSKNQLNINIAPLSLSYEGKIDDNKSFTSSAGIAYAFEFAARQGGGTETAFIAAPYFTSSVRNYYQRKNVRKSNLQNNSGNYIGIYASYMLEPFGEPDNLTEATAFLENTNILTVGPVWGIQRNYASGIHLGLSIGPGFKTGKYIKDSFTFAGEFEFGFVLSSK</sequence>
<proteinExistence type="predicted"/>